<dbReference type="Proteomes" id="UP000619376">
    <property type="component" value="Unassembled WGS sequence"/>
</dbReference>
<reference evidence="1" key="4">
    <citation type="submission" date="2024-05" db="EMBL/GenBank/DDBJ databases">
        <authorList>
            <person name="Sun Q."/>
            <person name="Zhou Y."/>
        </authorList>
    </citation>
    <scope>NUCLEOTIDE SEQUENCE</scope>
    <source>
        <strain evidence="1">CGMCC 1.18437</strain>
    </source>
</reference>
<evidence type="ECO:0000313" key="3">
    <source>
        <dbReference type="Proteomes" id="UP000539473"/>
    </source>
</evidence>
<protein>
    <recommendedName>
        <fullName evidence="5">THIF-type NAD/FAD binding fold domain-containing protein</fullName>
    </recommendedName>
</protein>
<proteinExistence type="predicted"/>
<keyword evidence="4" id="KW-1185">Reference proteome</keyword>
<accession>A0A7W8NQ66</accession>
<dbReference type="EMBL" id="JACHFK010000014">
    <property type="protein sequence ID" value="MBB5378709.1"/>
    <property type="molecule type" value="Genomic_DNA"/>
</dbReference>
<evidence type="ECO:0000313" key="1">
    <source>
        <dbReference type="EMBL" id="GHF61848.1"/>
    </source>
</evidence>
<reference evidence="4" key="2">
    <citation type="journal article" date="2019" name="Int. J. Syst. Evol. Microbiol.">
        <title>The Global Catalogue of Microorganisms (GCM) 10K type strain sequencing project: providing services to taxonomists for standard genome sequencing and annotation.</title>
        <authorList>
            <consortium name="The Broad Institute Genomics Platform"/>
            <consortium name="The Broad Institute Genome Sequencing Center for Infectious Disease"/>
            <person name="Wu L."/>
            <person name="Ma J."/>
        </authorList>
    </citation>
    <scope>NUCLEOTIDE SEQUENCE [LARGE SCALE GENOMIC DNA]</scope>
    <source>
        <strain evidence="4">CGMCC 1.18437</strain>
    </source>
</reference>
<dbReference type="AlphaFoldDB" id="A0A7W8NQ66"/>
<evidence type="ECO:0000313" key="4">
    <source>
        <dbReference type="Proteomes" id="UP000619376"/>
    </source>
</evidence>
<reference evidence="1" key="1">
    <citation type="journal article" date="2014" name="Int. J. Syst. Evol. Microbiol.">
        <title>Complete genome of a new Firmicutes species belonging to the dominant human colonic microbiota ('Ruminococcus bicirculans') reveals two chromosomes and a selective capacity to utilize plant glucans.</title>
        <authorList>
            <consortium name="NISC Comparative Sequencing Program"/>
            <person name="Wegmann U."/>
            <person name="Louis P."/>
            <person name="Goesmann A."/>
            <person name="Henrissat B."/>
            <person name="Duncan S.H."/>
            <person name="Flint H.J."/>
        </authorList>
    </citation>
    <scope>NUCLEOTIDE SEQUENCE</scope>
    <source>
        <strain evidence="1">CGMCC 1.18437</strain>
    </source>
</reference>
<sequence>MTTNDLGNRQRGDLDGRLHPALQPAAVTVAVNEAVARSRPGQHLLWMLTNLLARQVDEVVQVTVDLDPDVEVLPGISPLVPDAGSFADALATAARRINPHLDMHRATPPTVRLQVGAERADVDADMHTLYVSAASWSGYVGAVEAPWNATRDDNPIGPYIAACLAAAEVFKLVRGVQEEYGTLPAGTWYDAYQLTTSAQGDHGPPLPEQLQGVPAVLAGVGAVGSALLHTLYAVPGLHADLIAVDNDPDGIDITNLNRYTLFDLSLAA</sequence>
<dbReference type="EMBL" id="BNAJ01000015">
    <property type="protein sequence ID" value="GHF61848.1"/>
    <property type="molecule type" value="Genomic_DNA"/>
</dbReference>
<organism evidence="2 3">
    <name type="scientific">Deinococcus metalli</name>
    <dbReference type="NCBI Taxonomy" id="1141878"/>
    <lineage>
        <taxon>Bacteria</taxon>
        <taxon>Thermotogati</taxon>
        <taxon>Deinococcota</taxon>
        <taxon>Deinococci</taxon>
        <taxon>Deinococcales</taxon>
        <taxon>Deinococcaceae</taxon>
        <taxon>Deinococcus</taxon>
    </lineage>
</organism>
<comment type="caution">
    <text evidence="2">The sequence shown here is derived from an EMBL/GenBank/DDBJ whole genome shotgun (WGS) entry which is preliminary data.</text>
</comment>
<evidence type="ECO:0008006" key="5">
    <source>
        <dbReference type="Google" id="ProtNLM"/>
    </source>
</evidence>
<gene>
    <name evidence="1" type="ORF">GCM10017781_42560</name>
    <name evidence="2" type="ORF">HNQ07_004216</name>
</gene>
<dbReference type="Proteomes" id="UP000539473">
    <property type="component" value="Unassembled WGS sequence"/>
</dbReference>
<dbReference type="RefSeq" id="WP_184115386.1">
    <property type="nucleotide sequence ID" value="NZ_BNAJ01000015.1"/>
</dbReference>
<name>A0A7W8NQ66_9DEIO</name>
<evidence type="ECO:0000313" key="2">
    <source>
        <dbReference type="EMBL" id="MBB5378709.1"/>
    </source>
</evidence>
<reference evidence="2 3" key="3">
    <citation type="submission" date="2020-08" db="EMBL/GenBank/DDBJ databases">
        <title>Genomic Encyclopedia of Type Strains, Phase IV (KMG-IV): sequencing the most valuable type-strain genomes for metagenomic binning, comparative biology and taxonomic classification.</title>
        <authorList>
            <person name="Goeker M."/>
        </authorList>
    </citation>
    <scope>NUCLEOTIDE SEQUENCE [LARGE SCALE GENOMIC DNA]</scope>
    <source>
        <strain evidence="2 3">DSM 27521</strain>
    </source>
</reference>